<feature type="active site" description="Nucleophile" evidence="5">
    <location>
        <position position="39"/>
    </location>
</feature>
<dbReference type="NCBIfam" id="TIGR00431">
    <property type="entry name" value="TruB"/>
    <property type="match status" value="1"/>
</dbReference>
<dbReference type="Pfam" id="PF16198">
    <property type="entry name" value="TruB_C_2"/>
    <property type="match status" value="1"/>
</dbReference>
<dbReference type="InterPro" id="IPR002501">
    <property type="entry name" value="PsdUridine_synth_N"/>
</dbReference>
<keyword evidence="3 5" id="KW-0819">tRNA processing</keyword>
<proteinExistence type="inferred from homology"/>
<keyword evidence="4 5" id="KW-0413">Isomerase</keyword>
<evidence type="ECO:0000259" key="6">
    <source>
        <dbReference type="Pfam" id="PF01509"/>
    </source>
</evidence>
<evidence type="ECO:0000256" key="5">
    <source>
        <dbReference type="HAMAP-Rule" id="MF_01080"/>
    </source>
</evidence>
<dbReference type="InterPro" id="IPR032819">
    <property type="entry name" value="TruB_C"/>
</dbReference>
<evidence type="ECO:0000256" key="1">
    <source>
        <dbReference type="ARBA" id="ARBA00000385"/>
    </source>
</evidence>
<evidence type="ECO:0000256" key="3">
    <source>
        <dbReference type="ARBA" id="ARBA00022694"/>
    </source>
</evidence>
<evidence type="ECO:0000256" key="2">
    <source>
        <dbReference type="ARBA" id="ARBA00005642"/>
    </source>
</evidence>
<name>A0A3P7P6E4_9FIRM</name>
<evidence type="ECO:0000256" key="4">
    <source>
        <dbReference type="ARBA" id="ARBA00023235"/>
    </source>
</evidence>
<dbReference type="AlphaFoldDB" id="A0A3P7P6E4"/>
<comment type="catalytic activity">
    <reaction evidence="1 5">
        <text>uridine(55) in tRNA = pseudouridine(55) in tRNA</text>
        <dbReference type="Rhea" id="RHEA:42532"/>
        <dbReference type="Rhea" id="RHEA-COMP:10101"/>
        <dbReference type="Rhea" id="RHEA-COMP:10102"/>
        <dbReference type="ChEBI" id="CHEBI:65314"/>
        <dbReference type="ChEBI" id="CHEBI:65315"/>
        <dbReference type="EC" id="5.4.99.25"/>
    </reaction>
</comment>
<dbReference type="KEGG" id="cbar:PATL70BA_0084"/>
<dbReference type="GO" id="GO:1990481">
    <property type="term" value="P:mRNA pseudouridine synthesis"/>
    <property type="evidence" value="ECO:0007669"/>
    <property type="project" value="TreeGrafter"/>
</dbReference>
<dbReference type="PANTHER" id="PTHR13767:SF2">
    <property type="entry name" value="PSEUDOURIDYLATE SYNTHASE TRUB1"/>
    <property type="match status" value="1"/>
</dbReference>
<gene>
    <name evidence="5 8" type="primary">truB</name>
    <name evidence="8" type="ORF">PATL70BA_0084</name>
</gene>
<organism evidence="8 9">
    <name type="scientific">Petrocella atlantisensis</name>
    <dbReference type="NCBI Taxonomy" id="2173034"/>
    <lineage>
        <taxon>Bacteria</taxon>
        <taxon>Bacillati</taxon>
        <taxon>Bacillota</taxon>
        <taxon>Clostridia</taxon>
        <taxon>Lachnospirales</taxon>
        <taxon>Vallitaleaceae</taxon>
        <taxon>Petrocella</taxon>
    </lineage>
</organism>
<dbReference type="PANTHER" id="PTHR13767">
    <property type="entry name" value="TRNA-PSEUDOURIDINE SYNTHASE"/>
    <property type="match status" value="1"/>
</dbReference>
<reference evidence="8 9" key="1">
    <citation type="submission" date="2018-09" db="EMBL/GenBank/DDBJ databases">
        <authorList>
            <person name="Postec A."/>
        </authorList>
    </citation>
    <scope>NUCLEOTIDE SEQUENCE [LARGE SCALE GENOMIC DNA]</scope>
    <source>
        <strain evidence="8">70B-A</strain>
    </source>
</reference>
<dbReference type="SUPFAM" id="SSF55120">
    <property type="entry name" value="Pseudouridine synthase"/>
    <property type="match status" value="1"/>
</dbReference>
<dbReference type="CDD" id="cd02573">
    <property type="entry name" value="PseudoU_synth_EcTruB"/>
    <property type="match status" value="1"/>
</dbReference>
<keyword evidence="9" id="KW-1185">Reference proteome</keyword>
<comment type="similarity">
    <text evidence="2 5">Belongs to the pseudouridine synthase TruB family. Type 1 subfamily.</text>
</comment>
<dbReference type="GO" id="GO:0003723">
    <property type="term" value="F:RNA binding"/>
    <property type="evidence" value="ECO:0007669"/>
    <property type="project" value="InterPro"/>
</dbReference>
<sequence length="303" mass="34574">MYNGIINVYKEKDFTSHDVVAVLRGILGQKKIGHTGTLDPQAVGVLPVCLGKATKVADLLTDKDKTYKTRFKLGEETDTQDHTGEVIDRKPYAVDETMILETIQSFVGDSEQLPPMYSAIKIGGRKLYDVARSGQTIERKKRRITIHDIYDISINLPFIEMTVHCKKGTYIRTLCRDISEALGTCGHMVELERTASGIFTKESALTLDDIKNLAQENRLAEAIIQVDALFKDYQRLIIGTHYNHMLYNGNKMPFEAIMNIDTVKLMDKTYYNVYNDEGDYMGIYEWLSPKNLLMPVKFFCIRY</sequence>
<dbReference type="Proteomes" id="UP000279029">
    <property type="component" value="Chromosome"/>
</dbReference>
<dbReference type="Gene3D" id="3.30.2350.10">
    <property type="entry name" value="Pseudouridine synthase"/>
    <property type="match status" value="1"/>
</dbReference>
<evidence type="ECO:0000313" key="9">
    <source>
        <dbReference type="Proteomes" id="UP000279029"/>
    </source>
</evidence>
<feature type="domain" description="tRNA pseudouridylate synthase B C-terminal" evidence="7">
    <location>
        <begin position="172"/>
        <end position="229"/>
    </location>
</feature>
<dbReference type="OrthoDB" id="9802309at2"/>
<dbReference type="InterPro" id="IPR020103">
    <property type="entry name" value="PsdUridine_synth_cat_dom_sf"/>
</dbReference>
<dbReference type="EMBL" id="LR130778">
    <property type="protein sequence ID" value="VDN45923.1"/>
    <property type="molecule type" value="Genomic_DNA"/>
</dbReference>
<dbReference type="InterPro" id="IPR014780">
    <property type="entry name" value="tRNA_psdUridine_synth_TruB"/>
</dbReference>
<dbReference type="HAMAP" id="MF_01080">
    <property type="entry name" value="TruB_bact"/>
    <property type="match status" value="1"/>
</dbReference>
<comment type="function">
    <text evidence="5">Responsible for synthesis of pseudouridine from uracil-55 in the psi GC loop of transfer RNAs.</text>
</comment>
<feature type="domain" description="Pseudouridine synthase II N-terminal" evidence="6">
    <location>
        <begin position="24"/>
        <end position="171"/>
    </location>
</feature>
<dbReference type="RefSeq" id="WP_125135513.1">
    <property type="nucleotide sequence ID" value="NZ_LR130778.1"/>
</dbReference>
<accession>A0A3P7P6E4</accession>
<dbReference type="GO" id="GO:0031119">
    <property type="term" value="P:tRNA pseudouridine synthesis"/>
    <property type="evidence" value="ECO:0007669"/>
    <property type="project" value="UniProtKB-UniRule"/>
</dbReference>
<evidence type="ECO:0000259" key="7">
    <source>
        <dbReference type="Pfam" id="PF16198"/>
    </source>
</evidence>
<protein>
    <recommendedName>
        <fullName evidence="5">tRNA pseudouridine synthase B</fullName>
        <ecNumber evidence="5">5.4.99.25</ecNumber>
    </recommendedName>
    <alternativeName>
        <fullName evidence="5">tRNA pseudouridine(55) synthase</fullName>
        <shortName evidence="5">Psi55 synthase</shortName>
    </alternativeName>
    <alternativeName>
        <fullName evidence="5">tRNA pseudouridylate synthase</fullName>
    </alternativeName>
    <alternativeName>
        <fullName evidence="5">tRNA-uridine isomerase</fullName>
    </alternativeName>
</protein>
<evidence type="ECO:0000313" key="8">
    <source>
        <dbReference type="EMBL" id="VDN45923.1"/>
    </source>
</evidence>
<dbReference type="GO" id="GO:0160148">
    <property type="term" value="F:tRNA pseudouridine(55) synthase activity"/>
    <property type="evidence" value="ECO:0007669"/>
    <property type="project" value="UniProtKB-EC"/>
</dbReference>
<dbReference type="EC" id="5.4.99.25" evidence="5"/>
<dbReference type="Pfam" id="PF01509">
    <property type="entry name" value="TruB_N"/>
    <property type="match status" value="1"/>
</dbReference>